<proteinExistence type="inferred from homology"/>
<comment type="cofactor">
    <cofactor evidence="17">
        <name>Mn(2+)</name>
        <dbReference type="ChEBI" id="CHEBI:29035"/>
    </cofactor>
    <text evidence="17">The cofactor is mostly bound to the substrate.</text>
</comment>
<gene>
    <name evidence="18" type="ORF">ABEB36_003161</name>
</gene>
<keyword evidence="8 17" id="KW-0735">Signal-anchor</keyword>
<keyword evidence="5" id="KW-0808">Transferase</keyword>
<dbReference type="FunFam" id="3.90.550.10:FF:000055">
    <property type="entry name" value="Alpha-1,3-mannosyl-glycoprotein 2-beta-N-acetylglucosaminyltransferase"/>
    <property type="match status" value="1"/>
</dbReference>
<keyword evidence="12 17" id="KW-0464">Manganese</keyword>
<keyword evidence="4 17" id="KW-0328">Glycosyltransferase</keyword>
<dbReference type="GO" id="GO:0003827">
    <property type="term" value="F:alpha-1,3-mannosylglycoprotein 2-beta-N-acetylglucosaminyltransferase activity"/>
    <property type="evidence" value="ECO:0007669"/>
    <property type="project" value="UniProtKB-UniRule"/>
</dbReference>
<dbReference type="AlphaFoldDB" id="A0ABD1F887"/>
<feature type="transmembrane region" description="Helical" evidence="17">
    <location>
        <begin position="6"/>
        <end position="25"/>
    </location>
</feature>
<comment type="similarity">
    <text evidence="3 17">Belongs to the glycosyltransferase 13 family.</text>
</comment>
<comment type="function">
    <text evidence="13 17">Initiates complex N-linked carbohydrate formation. Essential for the conversion of high-mannose to hybrid and complex N-glycans.</text>
</comment>
<sequence>MRLKRIVIGFIFIVIIWSTVLFLFISNSFGEQTRRNLNRQINQLENGIRDQFLANNEIIKDAQQFLELRKQLDTQRKLEKHEEIVIKSETIEKHFSKVSQEEKLAVLVFACNRVSVTRCLDKLLQYRPDPEKFPIIVSQDCEHDQTAEVIKSYGFQLTLIQQPDQSDIQVPPKEKKFKGYFKIARHYGWALNQIFFNFNFSSVIIVEDDLEVSPDFFEYFLGTYPLLQKDPSLWCVSAWNDNGKEGLVNINRPDLLYRTDFFPGLGWMLLRNLWIELYEKWPRSYWDDWIREPAQRRDRSCIRPEISRTKTFGKIGVSNGMYFEKHLKYIKLNEEFVPFSKMNLTYLLKENYDNGFVSQVYKCPVVSYEDLMNNNISFNGSVRISYRKLNEYKLISKKLGLMDDFRGGVPRMAYKGIVTFYFRDRTVHLAPNVNWKGYELNWS</sequence>
<dbReference type="InterPro" id="IPR029044">
    <property type="entry name" value="Nucleotide-diphossugar_trans"/>
</dbReference>
<dbReference type="Gene3D" id="3.10.180.20">
    <property type="entry name" value="N-Acetylglucosaminyltransferase I, Domain 2"/>
    <property type="match status" value="1"/>
</dbReference>
<comment type="subcellular location">
    <subcellularLocation>
        <location evidence="1 17">Golgi apparatus membrane</location>
        <topology evidence="1 17">Single-pass type II membrane protein</topology>
    </subcellularLocation>
</comment>
<evidence type="ECO:0000256" key="17">
    <source>
        <dbReference type="RuleBase" id="RU368119"/>
    </source>
</evidence>
<evidence type="ECO:0000313" key="19">
    <source>
        <dbReference type="Proteomes" id="UP001566132"/>
    </source>
</evidence>
<dbReference type="EMBL" id="JBDJPC010000002">
    <property type="protein sequence ID" value="KAL1513801.1"/>
    <property type="molecule type" value="Genomic_DNA"/>
</dbReference>
<dbReference type="Proteomes" id="UP001566132">
    <property type="component" value="Unassembled WGS sequence"/>
</dbReference>
<name>A0ABD1F887_HYPHA</name>
<dbReference type="PANTHER" id="PTHR10468">
    <property type="entry name" value="PROTEIN O-LINKED-MANNOSE BETA-1,2-N-ACETYLGLUCOSAMINYLTRANSFERASE 1/ALPHA-1,3-MANNOSYL-GLYCOPROTEIN 2-BETA-N-ACETYLGLUCOSAMINYLTRANSFERASE"/>
    <property type="match status" value="1"/>
</dbReference>
<evidence type="ECO:0000256" key="16">
    <source>
        <dbReference type="ARBA" id="ARBA00049421"/>
    </source>
</evidence>
<evidence type="ECO:0000256" key="1">
    <source>
        <dbReference type="ARBA" id="ARBA00004323"/>
    </source>
</evidence>
<evidence type="ECO:0000256" key="6">
    <source>
        <dbReference type="ARBA" id="ARBA00022692"/>
    </source>
</evidence>
<dbReference type="GO" id="GO:0000139">
    <property type="term" value="C:Golgi membrane"/>
    <property type="evidence" value="ECO:0007669"/>
    <property type="project" value="UniProtKB-SubCell"/>
</dbReference>
<dbReference type="EC" id="2.4.1.101" evidence="14 17"/>
<evidence type="ECO:0000256" key="2">
    <source>
        <dbReference type="ARBA" id="ARBA00004922"/>
    </source>
</evidence>
<keyword evidence="7 17" id="KW-0479">Metal-binding</keyword>
<dbReference type="Pfam" id="PF03071">
    <property type="entry name" value="GNT-I"/>
    <property type="match status" value="1"/>
</dbReference>
<dbReference type="CDD" id="cd02514">
    <property type="entry name" value="GT13_GLCNAC-TI"/>
    <property type="match status" value="1"/>
</dbReference>
<evidence type="ECO:0000256" key="13">
    <source>
        <dbReference type="ARBA" id="ARBA00037706"/>
    </source>
</evidence>
<keyword evidence="9 17" id="KW-1133">Transmembrane helix</keyword>
<dbReference type="SUPFAM" id="SSF53448">
    <property type="entry name" value="Nucleotide-diphospho-sugar transferases"/>
    <property type="match status" value="1"/>
</dbReference>
<evidence type="ECO:0000256" key="3">
    <source>
        <dbReference type="ARBA" id="ARBA00006492"/>
    </source>
</evidence>
<dbReference type="Gene3D" id="3.90.550.10">
    <property type="entry name" value="Spore Coat Polysaccharide Biosynthesis Protein SpsA, Chain A"/>
    <property type="match status" value="1"/>
</dbReference>
<evidence type="ECO:0000256" key="4">
    <source>
        <dbReference type="ARBA" id="ARBA00022676"/>
    </source>
</evidence>
<evidence type="ECO:0000256" key="7">
    <source>
        <dbReference type="ARBA" id="ARBA00022723"/>
    </source>
</evidence>
<comment type="pathway">
    <text evidence="2 17">Protein modification; protein glycosylation.</text>
</comment>
<comment type="caution">
    <text evidence="18">The sequence shown here is derived from an EMBL/GenBank/DDBJ whole genome shotgun (WGS) entry which is preliminary data.</text>
</comment>
<evidence type="ECO:0000256" key="14">
    <source>
        <dbReference type="ARBA" id="ARBA00038949"/>
    </source>
</evidence>
<evidence type="ECO:0000256" key="12">
    <source>
        <dbReference type="ARBA" id="ARBA00023211"/>
    </source>
</evidence>
<organism evidence="18 19">
    <name type="scientific">Hypothenemus hampei</name>
    <name type="common">Coffee berry borer</name>
    <dbReference type="NCBI Taxonomy" id="57062"/>
    <lineage>
        <taxon>Eukaryota</taxon>
        <taxon>Metazoa</taxon>
        <taxon>Ecdysozoa</taxon>
        <taxon>Arthropoda</taxon>
        <taxon>Hexapoda</taxon>
        <taxon>Insecta</taxon>
        <taxon>Pterygota</taxon>
        <taxon>Neoptera</taxon>
        <taxon>Endopterygota</taxon>
        <taxon>Coleoptera</taxon>
        <taxon>Polyphaga</taxon>
        <taxon>Cucujiformia</taxon>
        <taxon>Curculionidae</taxon>
        <taxon>Scolytinae</taxon>
        <taxon>Hypothenemus</taxon>
    </lineage>
</organism>
<evidence type="ECO:0000313" key="18">
    <source>
        <dbReference type="EMBL" id="KAL1513801.1"/>
    </source>
</evidence>
<keyword evidence="10 17" id="KW-0333">Golgi apparatus</keyword>
<evidence type="ECO:0000256" key="11">
    <source>
        <dbReference type="ARBA" id="ARBA00023136"/>
    </source>
</evidence>
<reference evidence="18 19" key="1">
    <citation type="submission" date="2024-05" db="EMBL/GenBank/DDBJ databases">
        <title>Genetic variation in Jamaican populations of the coffee berry borer (Hypothenemus hampei).</title>
        <authorList>
            <person name="Errbii M."/>
            <person name="Myrie A."/>
        </authorList>
    </citation>
    <scope>NUCLEOTIDE SEQUENCE [LARGE SCALE GENOMIC DNA]</scope>
    <source>
        <strain evidence="18">JA-Hopewell-2020-01-JO</strain>
        <tissue evidence="18">Whole body</tissue>
    </source>
</reference>
<dbReference type="InterPro" id="IPR052261">
    <property type="entry name" value="Glycosyltransferase_13"/>
</dbReference>
<evidence type="ECO:0000256" key="5">
    <source>
        <dbReference type="ARBA" id="ARBA00022679"/>
    </source>
</evidence>
<evidence type="ECO:0000256" key="8">
    <source>
        <dbReference type="ARBA" id="ARBA00022968"/>
    </source>
</evidence>
<evidence type="ECO:0000256" key="10">
    <source>
        <dbReference type="ARBA" id="ARBA00023034"/>
    </source>
</evidence>
<keyword evidence="6 17" id="KW-0812">Transmembrane</keyword>
<dbReference type="GO" id="GO:0030145">
    <property type="term" value="F:manganese ion binding"/>
    <property type="evidence" value="ECO:0007669"/>
    <property type="project" value="UniProtKB-UniRule"/>
</dbReference>
<dbReference type="PANTHER" id="PTHR10468:SF0">
    <property type="entry name" value="ALPHA-1,3-MANNOSYL-GLYCOPROTEIN 2-BETA-N-ACETYLGLUCOSAMINYLTRANSFERASE"/>
    <property type="match status" value="1"/>
</dbReference>
<evidence type="ECO:0000256" key="15">
    <source>
        <dbReference type="ARBA" id="ARBA00041712"/>
    </source>
</evidence>
<accession>A0ABD1F887</accession>
<comment type="catalytic activity">
    <reaction evidence="16 17">
        <text>N(4)-(alpha-D-Man-(1-&gt;3)-[alpha-D-Man-(1-&gt;3)-[alpha-D-Man-(1-&gt;6)]-alpha-D-Man-(1-&gt;6)]-beta-D-Man-(1-&gt;4)-beta-D-GlcNAc-(1-&gt;4)-beta-D-GlcNAc)-L-asparaginyl-[protein] (N-glucan mannose isomer 5A1,2) + UDP-N-acetyl-alpha-D-glucosamine = N(4)-{beta-D-GlcNAc-(1-&gt;2)-alpha-D-Man-(1-&gt;3)-[alpha-D-Man-(1-&gt;3)-[alpha-D-Man-(1-&gt;6)]-alpha-D-Man-(1-&gt;6)]-beta-D-Man-(1-&gt;4)-beta-D-GlcNAc-(1-&gt;4)-beta-D-GlcNAc}-L-asparaginyl-[protein] + UDP + H(+)</text>
        <dbReference type="Rhea" id="RHEA:11456"/>
        <dbReference type="Rhea" id="RHEA-COMP:14367"/>
        <dbReference type="Rhea" id="RHEA-COMP:14368"/>
        <dbReference type="ChEBI" id="CHEBI:15378"/>
        <dbReference type="ChEBI" id="CHEBI:57705"/>
        <dbReference type="ChEBI" id="CHEBI:58223"/>
        <dbReference type="ChEBI" id="CHEBI:59087"/>
        <dbReference type="ChEBI" id="CHEBI:60625"/>
        <dbReference type="EC" id="2.4.1.101"/>
    </reaction>
</comment>
<dbReference type="InterPro" id="IPR004139">
    <property type="entry name" value="Glyco_trans_13"/>
</dbReference>
<protein>
    <recommendedName>
        <fullName evidence="14 17">Alpha-1,3-mannosyl-glycoprotein 2-beta-N-acetylglucosaminyltransferase</fullName>
        <shortName evidence="17">GNT-I</shortName>
        <shortName evidence="17">GlcNAc-T I</shortName>
        <ecNumber evidence="14 17">2.4.1.101</ecNumber>
    </recommendedName>
    <alternativeName>
        <fullName evidence="15 17">N-glycosyl-oligosaccharide-glycoprotein N-acetylglucosaminyltransferase I</fullName>
    </alternativeName>
</protein>
<keyword evidence="11 17" id="KW-0472">Membrane</keyword>
<evidence type="ECO:0000256" key="9">
    <source>
        <dbReference type="ARBA" id="ARBA00022989"/>
    </source>
</evidence>
<keyword evidence="19" id="KW-1185">Reference proteome</keyword>